<feature type="compositionally biased region" description="Gly residues" evidence="1">
    <location>
        <begin position="125"/>
        <end position="143"/>
    </location>
</feature>
<protein>
    <submittedName>
        <fullName evidence="2">Uncharacterized protein</fullName>
    </submittedName>
</protein>
<evidence type="ECO:0000256" key="1">
    <source>
        <dbReference type="SAM" id="MobiDB-lite"/>
    </source>
</evidence>
<feature type="non-terminal residue" evidence="2">
    <location>
        <position position="1"/>
    </location>
</feature>
<dbReference type="EMBL" id="BRYB01004390">
    <property type="protein sequence ID" value="GMI30225.1"/>
    <property type="molecule type" value="Genomic_DNA"/>
</dbReference>
<reference evidence="2 3" key="1">
    <citation type="journal article" date="2023" name="Commun. Biol.">
        <title>Genome analysis of Parmales, the sister group of diatoms, reveals the evolutionary specialization of diatoms from phago-mixotrophs to photoautotrophs.</title>
        <authorList>
            <person name="Ban H."/>
            <person name="Sato S."/>
            <person name="Yoshikawa S."/>
            <person name="Yamada K."/>
            <person name="Nakamura Y."/>
            <person name="Ichinomiya M."/>
            <person name="Sato N."/>
            <person name="Blanc-Mathieu R."/>
            <person name="Endo H."/>
            <person name="Kuwata A."/>
            <person name="Ogata H."/>
        </authorList>
    </citation>
    <scope>NUCLEOTIDE SEQUENCE [LARGE SCALE GENOMIC DNA]</scope>
</reference>
<comment type="caution">
    <text evidence="2">The sequence shown here is derived from an EMBL/GenBank/DDBJ whole genome shotgun (WGS) entry which is preliminary data.</text>
</comment>
<sequence length="150" mass="16073">YEARQQTGGGRQTREEQIRALQEKQAPDQGFSDAAPARGGKRTAFGGHNAPLREQFQQAPAAAASKPDDYYSAAPTGSTANYFADRLNEEQNPHKARLAQLREQRYRDEANGIVKENVCGVNTGQQGGPVGKAGLGRMPGGGSSINLSWS</sequence>
<feature type="region of interest" description="Disordered" evidence="1">
    <location>
        <begin position="1"/>
        <end position="78"/>
    </location>
</feature>
<evidence type="ECO:0000313" key="2">
    <source>
        <dbReference type="EMBL" id="GMI30225.1"/>
    </source>
</evidence>
<name>A0ABQ6MPF7_9STRA</name>
<accession>A0ABQ6MPF7</accession>
<feature type="region of interest" description="Disordered" evidence="1">
    <location>
        <begin position="119"/>
        <end position="150"/>
    </location>
</feature>
<gene>
    <name evidence="2" type="ORF">TeGR_g11144</name>
</gene>
<keyword evidence="3" id="KW-1185">Reference proteome</keyword>
<proteinExistence type="predicted"/>
<dbReference type="Proteomes" id="UP001165060">
    <property type="component" value="Unassembled WGS sequence"/>
</dbReference>
<evidence type="ECO:0000313" key="3">
    <source>
        <dbReference type="Proteomes" id="UP001165060"/>
    </source>
</evidence>
<feature type="compositionally biased region" description="Basic and acidic residues" evidence="1">
    <location>
        <begin position="12"/>
        <end position="26"/>
    </location>
</feature>
<organism evidence="2 3">
    <name type="scientific">Tetraparma gracilis</name>
    <dbReference type="NCBI Taxonomy" id="2962635"/>
    <lineage>
        <taxon>Eukaryota</taxon>
        <taxon>Sar</taxon>
        <taxon>Stramenopiles</taxon>
        <taxon>Ochrophyta</taxon>
        <taxon>Bolidophyceae</taxon>
        <taxon>Parmales</taxon>
        <taxon>Triparmaceae</taxon>
        <taxon>Tetraparma</taxon>
    </lineage>
</organism>